<reference evidence="2" key="1">
    <citation type="submission" date="2022-11" db="EMBL/GenBank/DDBJ databases">
        <authorList>
            <person name="Morgan W.R."/>
            <person name="Tartar A."/>
        </authorList>
    </citation>
    <scope>NUCLEOTIDE SEQUENCE</scope>
    <source>
        <strain evidence="2">ARSEF 373</strain>
    </source>
</reference>
<comment type="caution">
    <text evidence="2">The sequence shown here is derived from an EMBL/GenBank/DDBJ whole genome shotgun (WGS) entry which is preliminary data.</text>
</comment>
<feature type="transmembrane region" description="Helical" evidence="1">
    <location>
        <begin position="132"/>
        <end position="154"/>
    </location>
</feature>
<evidence type="ECO:0000313" key="3">
    <source>
        <dbReference type="Proteomes" id="UP001146120"/>
    </source>
</evidence>
<proteinExistence type="predicted"/>
<keyword evidence="3" id="KW-1185">Reference proteome</keyword>
<feature type="transmembrane region" description="Helical" evidence="1">
    <location>
        <begin position="64"/>
        <end position="87"/>
    </location>
</feature>
<feature type="transmembrane region" description="Helical" evidence="1">
    <location>
        <begin position="99"/>
        <end position="120"/>
    </location>
</feature>
<feature type="non-terminal residue" evidence="2">
    <location>
        <position position="1"/>
    </location>
</feature>
<evidence type="ECO:0000313" key="2">
    <source>
        <dbReference type="EMBL" id="DBA02109.1"/>
    </source>
</evidence>
<feature type="transmembrane region" description="Helical" evidence="1">
    <location>
        <begin position="200"/>
        <end position="221"/>
    </location>
</feature>
<dbReference type="AlphaFoldDB" id="A0AAV2Z7W3"/>
<feature type="transmembrane region" description="Helical" evidence="1">
    <location>
        <begin position="160"/>
        <end position="180"/>
    </location>
</feature>
<gene>
    <name evidence="2" type="ORF">N0F65_011176</name>
</gene>
<keyword evidence="1" id="KW-1133">Transmembrane helix</keyword>
<reference evidence="2" key="2">
    <citation type="journal article" date="2023" name="Microbiol Resour">
        <title>Decontamination and Annotation of the Draft Genome Sequence of the Oomycete Lagenidium giganteum ARSEF 373.</title>
        <authorList>
            <person name="Morgan W.R."/>
            <person name="Tartar A."/>
        </authorList>
    </citation>
    <scope>NUCLEOTIDE SEQUENCE</scope>
    <source>
        <strain evidence="2">ARSEF 373</strain>
    </source>
</reference>
<feature type="transmembrane region" description="Helical" evidence="1">
    <location>
        <begin position="227"/>
        <end position="247"/>
    </location>
</feature>
<evidence type="ECO:0008006" key="4">
    <source>
        <dbReference type="Google" id="ProtNLM"/>
    </source>
</evidence>
<dbReference type="EMBL" id="DAKRPA010000036">
    <property type="protein sequence ID" value="DBA02109.1"/>
    <property type="molecule type" value="Genomic_DNA"/>
</dbReference>
<keyword evidence="1" id="KW-0472">Membrane</keyword>
<name>A0AAV2Z7W3_9STRA</name>
<accession>A0AAV2Z7W3</accession>
<evidence type="ECO:0000256" key="1">
    <source>
        <dbReference type="SAM" id="Phobius"/>
    </source>
</evidence>
<protein>
    <recommendedName>
        <fullName evidence="4">Solute carrier family 40 protein</fullName>
    </recommendedName>
</protein>
<sequence length="455" mass="50318">SVIKPRLQRIHSERRWARGARDALCWCYHRIARMRVSNIGAYSIEKFLSLASFDEHCISLKRSILFVIAVPLPAFAVVLLLDCIPLASPALGWRANTAFWARTEVGLWVITCANVSWFAGKISGFQLSVARGLTVATITTTITVGSSIAIAAAIDTFPLPFMYVLASLPHNTLVIVLLFVAVGKKNMQAIPGLKSQVNRVCTLAGTMVLPTAIYPAVNALYEHVSPSVQWLLMILSLGIKSMFKYVVASNALAFEDSIATITTMSVNLYHTLYTVRCVQTSNTWKTTTLVIALDAIQTVLSLRHIGSEIAAIDKLYAATSVRPTSSKNKRALLPTVVELIQRQRKLDPSVTKHLALYGYQPRAMNTHDAYWAAGFVVVCSLFEIASFACAHVILSRRLHLRPIQHLAFALWSDFAQVQGQLFIWLLYGFSQPLVHAGCDYSFESFRDVKKSPTTG</sequence>
<dbReference type="Proteomes" id="UP001146120">
    <property type="component" value="Unassembled WGS sequence"/>
</dbReference>
<keyword evidence="1" id="KW-0812">Transmembrane</keyword>
<feature type="transmembrane region" description="Helical" evidence="1">
    <location>
        <begin position="369"/>
        <end position="394"/>
    </location>
</feature>
<organism evidence="2 3">
    <name type="scientific">Lagenidium giganteum</name>
    <dbReference type="NCBI Taxonomy" id="4803"/>
    <lineage>
        <taxon>Eukaryota</taxon>
        <taxon>Sar</taxon>
        <taxon>Stramenopiles</taxon>
        <taxon>Oomycota</taxon>
        <taxon>Peronosporomycetes</taxon>
        <taxon>Pythiales</taxon>
        <taxon>Pythiaceae</taxon>
    </lineage>
</organism>